<keyword evidence="7" id="KW-0406">Ion transport</keyword>
<evidence type="ECO:0000256" key="2">
    <source>
        <dbReference type="ARBA" id="ARBA00022448"/>
    </source>
</evidence>
<evidence type="ECO:0000256" key="5">
    <source>
        <dbReference type="ARBA" id="ARBA00022692"/>
    </source>
</evidence>
<feature type="transmembrane region" description="Helical" evidence="9">
    <location>
        <begin position="31"/>
        <end position="49"/>
    </location>
</feature>
<gene>
    <name evidence="11" type="ORF">J2S41_004929</name>
</gene>
<keyword evidence="12" id="KW-1185">Reference proteome</keyword>
<feature type="transmembrane region" description="Helical" evidence="9">
    <location>
        <begin position="373"/>
        <end position="393"/>
    </location>
</feature>
<keyword evidence="6 9" id="KW-1133">Transmembrane helix</keyword>
<dbReference type="Proteomes" id="UP001183643">
    <property type="component" value="Unassembled WGS sequence"/>
</dbReference>
<keyword evidence="2" id="KW-0813">Transport</keyword>
<dbReference type="Gene3D" id="3.30.70.1450">
    <property type="entry name" value="Regulator of K+ conductance, C-terminal domain"/>
    <property type="match status" value="1"/>
</dbReference>
<evidence type="ECO:0000256" key="4">
    <source>
        <dbReference type="ARBA" id="ARBA00022475"/>
    </source>
</evidence>
<dbReference type="Gene3D" id="1.20.1530.20">
    <property type="match status" value="1"/>
</dbReference>
<dbReference type="RefSeq" id="WP_310370890.1">
    <property type="nucleotide sequence ID" value="NZ_JAVDYB010000001.1"/>
</dbReference>
<comment type="caution">
    <text evidence="11">The sequence shown here is derived from an EMBL/GenBank/DDBJ whole genome shotgun (WGS) entry which is preliminary data.</text>
</comment>
<evidence type="ECO:0000259" key="10">
    <source>
        <dbReference type="PROSITE" id="PS51202"/>
    </source>
</evidence>
<proteinExistence type="predicted"/>
<feature type="transmembrane region" description="Helical" evidence="9">
    <location>
        <begin position="61"/>
        <end position="80"/>
    </location>
</feature>
<feature type="transmembrane region" description="Helical" evidence="9">
    <location>
        <begin position="265"/>
        <end position="287"/>
    </location>
</feature>
<protein>
    <submittedName>
        <fullName evidence="11">Cell volume regulation protein A</fullName>
    </submittedName>
</protein>
<evidence type="ECO:0000256" key="3">
    <source>
        <dbReference type="ARBA" id="ARBA00022449"/>
    </source>
</evidence>
<evidence type="ECO:0000256" key="6">
    <source>
        <dbReference type="ARBA" id="ARBA00022989"/>
    </source>
</evidence>
<evidence type="ECO:0000313" key="12">
    <source>
        <dbReference type="Proteomes" id="UP001183643"/>
    </source>
</evidence>
<dbReference type="NCBIfam" id="NF003715">
    <property type="entry name" value="PRK05326.1-2"/>
    <property type="match status" value="1"/>
</dbReference>
<feature type="transmembrane region" description="Helical" evidence="9">
    <location>
        <begin position="120"/>
        <end position="142"/>
    </location>
</feature>
<evidence type="ECO:0000256" key="7">
    <source>
        <dbReference type="ARBA" id="ARBA00023065"/>
    </source>
</evidence>
<feature type="transmembrane region" description="Helical" evidence="9">
    <location>
        <begin position="86"/>
        <end position="113"/>
    </location>
</feature>
<dbReference type="Pfam" id="PF00999">
    <property type="entry name" value="Na_H_Exchanger"/>
    <property type="match status" value="1"/>
</dbReference>
<evidence type="ECO:0000256" key="1">
    <source>
        <dbReference type="ARBA" id="ARBA00004651"/>
    </source>
</evidence>
<dbReference type="PANTHER" id="PTHR32507">
    <property type="entry name" value="NA(+)/H(+) ANTIPORTER 1"/>
    <property type="match status" value="1"/>
</dbReference>
<dbReference type="GO" id="GO:0015297">
    <property type="term" value="F:antiporter activity"/>
    <property type="evidence" value="ECO:0007669"/>
    <property type="project" value="UniProtKB-KW"/>
</dbReference>
<dbReference type="GO" id="GO:1902600">
    <property type="term" value="P:proton transmembrane transport"/>
    <property type="evidence" value="ECO:0007669"/>
    <property type="project" value="InterPro"/>
</dbReference>
<dbReference type="GO" id="GO:0005886">
    <property type="term" value="C:plasma membrane"/>
    <property type="evidence" value="ECO:0007669"/>
    <property type="project" value="UniProtKB-SubCell"/>
</dbReference>
<feature type="transmembrane region" description="Helical" evidence="9">
    <location>
        <begin position="299"/>
        <end position="320"/>
    </location>
</feature>
<feature type="transmembrane region" description="Helical" evidence="9">
    <location>
        <begin position="341"/>
        <end position="361"/>
    </location>
</feature>
<reference evidence="11" key="1">
    <citation type="submission" date="2023-07" db="EMBL/GenBank/DDBJ databases">
        <title>Sequencing the genomes of 1000 actinobacteria strains.</title>
        <authorList>
            <person name="Klenk H.-P."/>
        </authorList>
    </citation>
    <scope>NUCLEOTIDE SEQUENCE</scope>
    <source>
        <strain evidence="11">DSM 44707</strain>
    </source>
</reference>
<dbReference type="EMBL" id="JAVDYB010000001">
    <property type="protein sequence ID" value="MDR7278151.1"/>
    <property type="molecule type" value="Genomic_DNA"/>
</dbReference>
<evidence type="ECO:0000256" key="8">
    <source>
        <dbReference type="ARBA" id="ARBA00023136"/>
    </source>
</evidence>
<feature type="domain" description="RCK C-terminal" evidence="10">
    <location>
        <begin position="409"/>
        <end position="494"/>
    </location>
</feature>
<dbReference type="PROSITE" id="PS51202">
    <property type="entry name" value="RCK_C"/>
    <property type="match status" value="1"/>
</dbReference>
<evidence type="ECO:0000256" key="9">
    <source>
        <dbReference type="SAM" id="Phobius"/>
    </source>
</evidence>
<dbReference type="NCBIfam" id="NF003716">
    <property type="entry name" value="PRK05326.1-3"/>
    <property type="match status" value="1"/>
</dbReference>
<organism evidence="11 12">
    <name type="scientific">Catenuloplanes atrovinosus</name>
    <dbReference type="NCBI Taxonomy" id="137266"/>
    <lineage>
        <taxon>Bacteria</taxon>
        <taxon>Bacillati</taxon>
        <taxon>Actinomycetota</taxon>
        <taxon>Actinomycetes</taxon>
        <taxon>Micromonosporales</taxon>
        <taxon>Micromonosporaceae</taxon>
        <taxon>Catenuloplanes</taxon>
    </lineage>
</organism>
<dbReference type="GO" id="GO:0008324">
    <property type="term" value="F:monoatomic cation transmembrane transporter activity"/>
    <property type="evidence" value="ECO:0007669"/>
    <property type="project" value="InterPro"/>
</dbReference>
<keyword evidence="8 9" id="KW-0472">Membrane</keyword>
<name>A0AAE3YUI8_9ACTN</name>
<accession>A0AAE3YUI8</accession>
<dbReference type="PANTHER" id="PTHR32507:SF7">
    <property type="entry name" value="K(+)_H(+) ANTIPORTER NHAP2"/>
    <property type="match status" value="1"/>
</dbReference>
<dbReference type="Pfam" id="PF02080">
    <property type="entry name" value="TrkA_C"/>
    <property type="match status" value="1"/>
</dbReference>
<dbReference type="SUPFAM" id="SSF116726">
    <property type="entry name" value="TrkA C-terminal domain-like"/>
    <property type="match status" value="1"/>
</dbReference>
<keyword evidence="3" id="KW-0050">Antiport</keyword>
<dbReference type="GO" id="GO:0006813">
    <property type="term" value="P:potassium ion transport"/>
    <property type="evidence" value="ECO:0007669"/>
    <property type="project" value="InterPro"/>
</dbReference>
<dbReference type="InterPro" id="IPR038770">
    <property type="entry name" value="Na+/solute_symporter_sf"/>
</dbReference>
<evidence type="ECO:0000313" key="11">
    <source>
        <dbReference type="EMBL" id="MDR7278151.1"/>
    </source>
</evidence>
<comment type="subcellular location">
    <subcellularLocation>
        <location evidence="1">Cell membrane</location>
        <topology evidence="1">Multi-pass membrane protein</topology>
    </subcellularLocation>
</comment>
<dbReference type="InterPro" id="IPR006153">
    <property type="entry name" value="Cation/H_exchanger_TM"/>
</dbReference>
<keyword evidence="5 9" id="KW-0812">Transmembrane</keyword>
<feature type="transmembrane region" description="Helical" evidence="9">
    <location>
        <begin position="229"/>
        <end position="253"/>
    </location>
</feature>
<feature type="transmembrane region" description="Helical" evidence="9">
    <location>
        <begin position="189"/>
        <end position="209"/>
    </location>
</feature>
<dbReference type="AlphaFoldDB" id="A0AAE3YUI8"/>
<dbReference type="InterPro" id="IPR006037">
    <property type="entry name" value="RCK_C"/>
</dbReference>
<feature type="transmembrane region" description="Helical" evidence="9">
    <location>
        <begin position="162"/>
        <end position="182"/>
    </location>
</feature>
<dbReference type="InterPro" id="IPR036721">
    <property type="entry name" value="RCK_C_sf"/>
</dbReference>
<keyword evidence="4" id="KW-1003">Cell membrane</keyword>
<sequence>MSGDIDLALLLGAAVVLVAVAAVRISTRFGFPSLLIYLGIGLLIGEDGLGIRFDDAELTRVLGFCALIVIIAEGGLTARVSTLRPVLGLAALLSTVGVAVSIVTVGVVVHLLLGLDWRLALLYGAVLSSTDAAAVFATLRRLRLPPRLVATLEAESGMNDAPVVLVVVLLSTTGFGAHPWWYELPIIGYELVAGAAIGYAVGVSGRWLLRHAALPSAGLYPIAAVALTVLAYAAGAVAHASGFLAVYVAGVLLGNARLPHRQAILGFADGLAWTAQIGLFVLLGLLAAPDRLPGAIDEALVAGLALVLLARPLSVVVSALPYALVRPLRERIRLGWREQTFLSWAGLRGAVPIVLATIPLSESVPGARRLFDVVFVLVVIFTLVQGGTLAPLARRLGVVAGAEPTELSVETAPLDRMAADLLTLSIPPGSRLRGVHVDELRLPVGASVTLVVRDGAGFVPAPDTRLRSGDSLLIVATAEVRGVAERRLRAVSRRGRLARWFNEYGADGGAPDHR</sequence>